<feature type="compositionally biased region" description="Basic and acidic residues" evidence="1">
    <location>
        <begin position="71"/>
        <end position="84"/>
    </location>
</feature>
<gene>
    <name evidence="2" type="ORF">HNS30_40220</name>
</gene>
<feature type="compositionally biased region" description="Basic and acidic residues" evidence="1">
    <location>
        <begin position="16"/>
        <end position="38"/>
    </location>
</feature>
<sequence length="97" mass="10622">AREPRAPSRIGRPARASREATPEPVKKGVRTDRAERPAARPAPVGTLTAPAAPEPEIPLGFRAKQKQRKQVKAESRAEKAEKQRLAAAKSAKKQKRK</sequence>
<feature type="region of interest" description="Disordered" evidence="1">
    <location>
        <begin position="1"/>
        <end position="97"/>
    </location>
</feature>
<organism evidence="2 3">
    <name type="scientific">Corallococcus exercitus</name>
    <dbReference type="NCBI Taxonomy" id="2316736"/>
    <lineage>
        <taxon>Bacteria</taxon>
        <taxon>Pseudomonadati</taxon>
        <taxon>Myxococcota</taxon>
        <taxon>Myxococcia</taxon>
        <taxon>Myxococcales</taxon>
        <taxon>Cystobacterineae</taxon>
        <taxon>Myxococcaceae</taxon>
        <taxon>Corallococcus</taxon>
    </lineage>
</organism>
<feature type="non-terminal residue" evidence="2">
    <location>
        <position position="1"/>
    </location>
</feature>
<dbReference type="EMBL" id="JABFJW010000707">
    <property type="protein sequence ID" value="NOK15248.1"/>
    <property type="molecule type" value="Genomic_DNA"/>
</dbReference>
<evidence type="ECO:0000256" key="1">
    <source>
        <dbReference type="SAM" id="MobiDB-lite"/>
    </source>
</evidence>
<accession>A0A7Y4NI14</accession>
<evidence type="ECO:0000313" key="3">
    <source>
        <dbReference type="Proteomes" id="UP000528460"/>
    </source>
</evidence>
<proteinExistence type="predicted"/>
<dbReference type="Proteomes" id="UP000528460">
    <property type="component" value="Unassembled WGS sequence"/>
</dbReference>
<evidence type="ECO:0008006" key="4">
    <source>
        <dbReference type="Google" id="ProtNLM"/>
    </source>
</evidence>
<evidence type="ECO:0000313" key="2">
    <source>
        <dbReference type="EMBL" id="NOK15248.1"/>
    </source>
</evidence>
<dbReference type="AlphaFoldDB" id="A0A7Y4NI14"/>
<reference evidence="2 3" key="1">
    <citation type="submission" date="2020-05" db="EMBL/GenBank/DDBJ databases">
        <authorList>
            <person name="Whitworth D."/>
        </authorList>
    </citation>
    <scope>NUCLEOTIDE SEQUENCE [LARGE SCALE GENOMIC DNA]</scope>
    <source>
        <strain evidence="2 3">CA046A</strain>
    </source>
</reference>
<protein>
    <recommendedName>
        <fullName evidence="4">DEAD/DEAH box helicase</fullName>
    </recommendedName>
</protein>
<name>A0A7Y4NI14_9BACT</name>
<comment type="caution">
    <text evidence="2">The sequence shown here is derived from an EMBL/GenBank/DDBJ whole genome shotgun (WGS) entry which is preliminary data.</text>
</comment>